<proteinExistence type="predicted"/>
<dbReference type="AlphaFoldDB" id="A0A1V6SRS3"/>
<feature type="transmembrane region" description="Helical" evidence="1">
    <location>
        <begin position="162"/>
        <end position="183"/>
    </location>
</feature>
<evidence type="ECO:0000313" key="2">
    <source>
        <dbReference type="EMBL" id="OQE16741.1"/>
    </source>
</evidence>
<dbReference type="OrthoDB" id="10519879at2759"/>
<feature type="transmembrane region" description="Helical" evidence="1">
    <location>
        <begin position="6"/>
        <end position="27"/>
    </location>
</feature>
<keyword evidence="3" id="KW-1185">Reference proteome</keyword>
<sequence length="194" mass="21486">MTRYLMRLYMYSIIFGSLGLTMAVALFRENPLQDIDHARRNEYQNLRASIKYAAKNTALTGHEKSHGCISTMTIAHRAAANTSPSLLSDEIMAAQSVVARKDLNWAEIPTRDEEEIIFAPSSPPTMAGSTITTNTSPLPMVTSNWPSEARNAGTPMKNMSFALYYVSISMVLASMGSVLMLAFRGWQLPPFPFI</sequence>
<name>A0A1V6SRS3_9EURO</name>
<gene>
    <name evidence="2" type="ORF">PENSTE_c023G04259</name>
</gene>
<reference evidence="3" key="1">
    <citation type="journal article" date="2017" name="Nat. Microbiol.">
        <title>Global analysis of biosynthetic gene clusters reveals vast potential of secondary metabolite production in Penicillium species.</title>
        <authorList>
            <person name="Nielsen J.C."/>
            <person name="Grijseels S."/>
            <person name="Prigent S."/>
            <person name="Ji B."/>
            <person name="Dainat J."/>
            <person name="Nielsen K.F."/>
            <person name="Frisvad J.C."/>
            <person name="Workman M."/>
            <person name="Nielsen J."/>
        </authorList>
    </citation>
    <scope>NUCLEOTIDE SEQUENCE [LARGE SCALE GENOMIC DNA]</scope>
    <source>
        <strain evidence="3">IBT 24891</strain>
    </source>
</reference>
<comment type="caution">
    <text evidence="2">The sequence shown here is derived from an EMBL/GenBank/DDBJ whole genome shotgun (WGS) entry which is preliminary data.</text>
</comment>
<dbReference type="Proteomes" id="UP000191285">
    <property type="component" value="Unassembled WGS sequence"/>
</dbReference>
<protein>
    <submittedName>
        <fullName evidence="2">Uncharacterized protein</fullName>
    </submittedName>
</protein>
<keyword evidence="1" id="KW-1133">Transmembrane helix</keyword>
<evidence type="ECO:0000256" key="1">
    <source>
        <dbReference type="SAM" id="Phobius"/>
    </source>
</evidence>
<organism evidence="2 3">
    <name type="scientific">Penicillium steckii</name>
    <dbReference type="NCBI Taxonomy" id="303698"/>
    <lineage>
        <taxon>Eukaryota</taxon>
        <taxon>Fungi</taxon>
        <taxon>Dikarya</taxon>
        <taxon>Ascomycota</taxon>
        <taxon>Pezizomycotina</taxon>
        <taxon>Eurotiomycetes</taxon>
        <taxon>Eurotiomycetidae</taxon>
        <taxon>Eurotiales</taxon>
        <taxon>Aspergillaceae</taxon>
        <taxon>Penicillium</taxon>
    </lineage>
</organism>
<dbReference type="EMBL" id="MLKD01000023">
    <property type="protein sequence ID" value="OQE16741.1"/>
    <property type="molecule type" value="Genomic_DNA"/>
</dbReference>
<keyword evidence="1" id="KW-0472">Membrane</keyword>
<accession>A0A1V6SRS3</accession>
<keyword evidence="1" id="KW-0812">Transmembrane</keyword>
<evidence type="ECO:0000313" key="3">
    <source>
        <dbReference type="Proteomes" id="UP000191285"/>
    </source>
</evidence>